<evidence type="ECO:0000313" key="3">
    <source>
        <dbReference type="Proteomes" id="UP000006056"/>
    </source>
</evidence>
<evidence type="ECO:0000256" key="1">
    <source>
        <dbReference type="SAM" id="SignalP"/>
    </source>
</evidence>
<dbReference type="SUPFAM" id="SSF48452">
    <property type="entry name" value="TPR-like"/>
    <property type="match status" value="1"/>
</dbReference>
<gene>
    <name evidence="2" type="ordered locus">Terro_1436</name>
</gene>
<name>I3ZES6_TERRK</name>
<dbReference type="HOGENOM" id="CLU_696190_0_0_0"/>
<feature type="signal peptide" evidence="1">
    <location>
        <begin position="1"/>
        <end position="21"/>
    </location>
</feature>
<feature type="chain" id="PRO_5003683806" description="Aspartyl protease" evidence="1">
    <location>
        <begin position="22"/>
        <end position="406"/>
    </location>
</feature>
<dbReference type="STRING" id="926566.Terro_1436"/>
<accession>I3ZES6</accession>
<dbReference type="Gene3D" id="1.25.40.10">
    <property type="entry name" value="Tetratricopeptide repeat domain"/>
    <property type="match status" value="1"/>
</dbReference>
<dbReference type="EMBL" id="CP003379">
    <property type="protein sequence ID" value="AFL87744.1"/>
    <property type="molecule type" value="Genomic_DNA"/>
</dbReference>
<evidence type="ECO:0008006" key="4">
    <source>
        <dbReference type="Google" id="ProtNLM"/>
    </source>
</evidence>
<dbReference type="Pfam" id="PF13650">
    <property type="entry name" value="Asp_protease_2"/>
    <property type="match status" value="1"/>
</dbReference>
<reference evidence="2 3" key="1">
    <citation type="submission" date="2012-06" db="EMBL/GenBank/DDBJ databases">
        <title>Complete genome of Terriglobus roseus DSM 18391.</title>
        <authorList>
            <consortium name="US DOE Joint Genome Institute (JGI-PGF)"/>
            <person name="Lucas S."/>
            <person name="Copeland A."/>
            <person name="Lapidus A."/>
            <person name="Glavina del Rio T."/>
            <person name="Dalin E."/>
            <person name="Tice H."/>
            <person name="Bruce D."/>
            <person name="Goodwin L."/>
            <person name="Pitluck S."/>
            <person name="Peters L."/>
            <person name="Mikhailova N."/>
            <person name="Munk A.C.C."/>
            <person name="Kyrpides N."/>
            <person name="Mavromatis K."/>
            <person name="Ivanova N."/>
            <person name="Brettin T."/>
            <person name="Detter J.C."/>
            <person name="Han C."/>
            <person name="Larimer F."/>
            <person name="Land M."/>
            <person name="Hauser L."/>
            <person name="Markowitz V."/>
            <person name="Cheng J.-F."/>
            <person name="Hugenholtz P."/>
            <person name="Woyke T."/>
            <person name="Wu D."/>
            <person name="Brambilla E."/>
            <person name="Klenk H.-P."/>
            <person name="Eisen J.A."/>
        </authorList>
    </citation>
    <scope>NUCLEOTIDE SEQUENCE [LARGE SCALE GENOMIC DNA]</scope>
    <source>
        <strain evidence="3">DSM 18391 / NRRL B-41598 / KBS 63</strain>
    </source>
</reference>
<dbReference type="OrthoDB" id="109007at2"/>
<dbReference type="AlphaFoldDB" id="I3ZES6"/>
<dbReference type="SUPFAM" id="SSF50630">
    <property type="entry name" value="Acid proteases"/>
    <property type="match status" value="2"/>
</dbReference>
<dbReference type="Gene3D" id="2.40.70.10">
    <property type="entry name" value="Acid Proteases"/>
    <property type="match status" value="2"/>
</dbReference>
<dbReference type="CDD" id="cd05483">
    <property type="entry name" value="retropepsin_like_bacteria"/>
    <property type="match status" value="1"/>
</dbReference>
<dbReference type="InterPro" id="IPR034122">
    <property type="entry name" value="Retropepsin-like_bacterial"/>
</dbReference>
<dbReference type="RefSeq" id="WP_014785313.1">
    <property type="nucleotide sequence ID" value="NC_018014.1"/>
</dbReference>
<dbReference type="eggNOG" id="COG3577">
    <property type="taxonomic scope" value="Bacteria"/>
</dbReference>
<dbReference type="KEGG" id="trs:Terro_1436"/>
<dbReference type="InterPro" id="IPR021109">
    <property type="entry name" value="Peptidase_aspartic_dom_sf"/>
</dbReference>
<keyword evidence="1" id="KW-0732">Signal</keyword>
<dbReference type="InterPro" id="IPR011990">
    <property type="entry name" value="TPR-like_helical_dom_sf"/>
</dbReference>
<proteinExistence type="predicted"/>
<sequence>MRLIPLIALQVILVMVHGLQAQSPEALKAAYDAKHVFALRDAVAHSSAPRLYKGAVDASANRVQTATKELQAVIQHDPHSDEAYEAHDLLGNLYFRNGMYREGYGEIVAALRESPNASDAKSMLSIFTALNELPKMSVVEMKPTSMAIEPGSLSLPFQANGKDLKFFFDTGAAISIMGESEAKELGILAKPVEGKMNDSSGRGVSGLRVALVSDLRIGGLHLRNVPFLVIADSGEPWTHAPKNERGIIGLPLLIAMRTFRWTPEGRFEFGLPAGKPDINTCNMLFHNSSPVVDVLVEGMHLDFTLDTGAVDTDLNPPFAKALPDLMKSGQPEERALEGLGGKVVNASLLLPSVTFAFGGKSLALSPAHVFTEHGNGAWAPGNLGMDLLRQARAFTVDFEAMTLRLE</sequence>
<dbReference type="Proteomes" id="UP000006056">
    <property type="component" value="Chromosome"/>
</dbReference>
<dbReference type="PATRIC" id="fig|926566.3.peg.1417"/>
<protein>
    <recommendedName>
        <fullName evidence="4">Aspartyl protease</fullName>
    </recommendedName>
</protein>
<organism evidence="2 3">
    <name type="scientific">Terriglobus roseus (strain DSM 18391 / NRRL B-41598 / KBS 63)</name>
    <dbReference type="NCBI Taxonomy" id="926566"/>
    <lineage>
        <taxon>Bacteria</taxon>
        <taxon>Pseudomonadati</taxon>
        <taxon>Acidobacteriota</taxon>
        <taxon>Terriglobia</taxon>
        <taxon>Terriglobales</taxon>
        <taxon>Acidobacteriaceae</taxon>
        <taxon>Terriglobus</taxon>
    </lineage>
</organism>
<keyword evidence="3" id="KW-1185">Reference proteome</keyword>
<evidence type="ECO:0000313" key="2">
    <source>
        <dbReference type="EMBL" id="AFL87744.1"/>
    </source>
</evidence>